<dbReference type="Proteomes" id="UP000292235">
    <property type="component" value="Chromosome"/>
</dbReference>
<evidence type="ECO:0000256" key="8">
    <source>
        <dbReference type="ARBA" id="ARBA00023235"/>
    </source>
</evidence>
<evidence type="ECO:0000256" key="5">
    <source>
        <dbReference type="ARBA" id="ARBA00022605"/>
    </source>
</evidence>
<dbReference type="InterPro" id="IPR013785">
    <property type="entry name" value="Aldolase_TIM"/>
</dbReference>
<dbReference type="SUPFAM" id="SSF51366">
    <property type="entry name" value="Ribulose-phoshate binding barrel"/>
    <property type="match status" value="1"/>
</dbReference>
<dbReference type="KEGG" id="strr:EKD16_15790"/>
<dbReference type="AlphaFoldDB" id="A0A4P6Q3X8"/>
<evidence type="ECO:0000313" key="11">
    <source>
        <dbReference type="Proteomes" id="UP000292235"/>
    </source>
</evidence>
<dbReference type="PANTHER" id="PTHR42894:SF1">
    <property type="entry name" value="N-(5'-PHOSPHORIBOSYL)ANTHRANILATE ISOMERASE"/>
    <property type="match status" value="1"/>
</dbReference>
<dbReference type="InterPro" id="IPR044643">
    <property type="entry name" value="TrpF_fam"/>
</dbReference>
<sequence>MSARHPGPPAAGGPGTLLKACGAVSAREVAAAAAGGADCVGLWHGIPGGRAELAEHTARGLAAEARSHGVEPVLVTFGDDPAALAAAADRTGVRWVQLHAYQLPRVVGGLRERAPGAVPVKVLHVDGGGRCLELRLADAYARAGTEMFLLDTATADGRVGSTGQALDAVGVLRIADRLPRPFLLAGGVTAARRADYDRVVEHPMFAGVDVDTGARGGDGELSETAVTELSRAWRTGRGRRKERS</sequence>
<evidence type="ECO:0000256" key="1">
    <source>
        <dbReference type="ARBA" id="ARBA00001164"/>
    </source>
</evidence>
<dbReference type="EMBL" id="CP036455">
    <property type="protein sequence ID" value="QBI54930.1"/>
    <property type="molecule type" value="Genomic_DNA"/>
</dbReference>
<comment type="similarity">
    <text evidence="9">Belongs to the TrpF family.</text>
</comment>
<dbReference type="InterPro" id="IPR001240">
    <property type="entry name" value="PRAI_dom"/>
</dbReference>
<dbReference type="PANTHER" id="PTHR42894">
    <property type="entry name" value="N-(5'-PHOSPHORIBOSYL)ANTHRANILATE ISOMERASE"/>
    <property type="match status" value="1"/>
</dbReference>
<dbReference type="Gene3D" id="3.20.20.70">
    <property type="entry name" value="Aldolase class I"/>
    <property type="match status" value="1"/>
</dbReference>
<accession>A0A4P6Q3X8</accession>
<dbReference type="OrthoDB" id="3692632at2"/>
<organism evidence="10 11">
    <name type="scientific">Streptomonospora litoralis</name>
    <dbReference type="NCBI Taxonomy" id="2498135"/>
    <lineage>
        <taxon>Bacteria</taxon>
        <taxon>Bacillati</taxon>
        <taxon>Actinomycetota</taxon>
        <taxon>Actinomycetes</taxon>
        <taxon>Streptosporangiales</taxon>
        <taxon>Nocardiopsidaceae</taxon>
        <taxon>Streptomonospora</taxon>
    </lineage>
</organism>
<protein>
    <recommendedName>
        <fullName evidence="4 9">N-(5'-phosphoribosyl)anthranilate isomerase</fullName>
        <shortName evidence="9">PRAI</shortName>
        <ecNumber evidence="3 9">5.3.1.24</ecNumber>
    </recommendedName>
</protein>
<keyword evidence="5 9" id="KW-0028">Amino-acid biosynthesis</keyword>
<dbReference type="UniPathway" id="UPA00035">
    <property type="reaction ID" value="UER00042"/>
</dbReference>
<keyword evidence="6 9" id="KW-0822">Tryptophan biosynthesis</keyword>
<evidence type="ECO:0000256" key="3">
    <source>
        <dbReference type="ARBA" id="ARBA00012572"/>
    </source>
</evidence>
<keyword evidence="11" id="KW-1185">Reference proteome</keyword>
<dbReference type="GO" id="GO:0004640">
    <property type="term" value="F:phosphoribosylanthranilate isomerase activity"/>
    <property type="evidence" value="ECO:0007669"/>
    <property type="project" value="UniProtKB-UniRule"/>
</dbReference>
<proteinExistence type="inferred from homology"/>
<dbReference type="HAMAP" id="MF_00135">
    <property type="entry name" value="PRAI"/>
    <property type="match status" value="1"/>
</dbReference>
<evidence type="ECO:0000256" key="2">
    <source>
        <dbReference type="ARBA" id="ARBA00004664"/>
    </source>
</evidence>
<dbReference type="EC" id="5.3.1.24" evidence="3 9"/>
<reference evidence="10 11" key="1">
    <citation type="submission" date="2019-02" db="EMBL/GenBank/DDBJ databases">
        <authorList>
            <person name="Khodamoradi S."/>
            <person name="Hahnke R.L."/>
            <person name="Kaempfer P."/>
            <person name="Schumann P."/>
            <person name="Rohde M."/>
            <person name="Steinert M."/>
            <person name="Luzhetskyy A."/>
            <person name="Wink J."/>
            <person name="Ruckert C."/>
        </authorList>
    </citation>
    <scope>NUCLEOTIDE SEQUENCE [LARGE SCALE GENOMIC DNA]</scope>
    <source>
        <strain evidence="10 11">M2</strain>
    </source>
</reference>
<evidence type="ECO:0000256" key="6">
    <source>
        <dbReference type="ARBA" id="ARBA00022822"/>
    </source>
</evidence>
<dbReference type="GO" id="GO:0000162">
    <property type="term" value="P:L-tryptophan biosynthetic process"/>
    <property type="evidence" value="ECO:0007669"/>
    <property type="project" value="UniProtKB-UniRule"/>
</dbReference>
<keyword evidence="8 9" id="KW-0413">Isomerase</keyword>
<dbReference type="InterPro" id="IPR011060">
    <property type="entry name" value="RibuloseP-bd_barrel"/>
</dbReference>
<comment type="pathway">
    <text evidence="2 9">Amino-acid biosynthesis; L-tryptophan biosynthesis; L-tryptophan from chorismate: step 3/5.</text>
</comment>
<name>A0A4P6Q3X8_9ACTN</name>
<evidence type="ECO:0000256" key="4">
    <source>
        <dbReference type="ARBA" id="ARBA00022272"/>
    </source>
</evidence>
<evidence type="ECO:0000256" key="7">
    <source>
        <dbReference type="ARBA" id="ARBA00023141"/>
    </source>
</evidence>
<evidence type="ECO:0000313" key="10">
    <source>
        <dbReference type="EMBL" id="QBI54930.1"/>
    </source>
</evidence>
<evidence type="ECO:0000256" key="9">
    <source>
        <dbReference type="HAMAP-Rule" id="MF_00135"/>
    </source>
</evidence>
<gene>
    <name evidence="9" type="primary">trpF</name>
    <name evidence="10" type="ORF">EKD16_15790</name>
</gene>
<comment type="catalytic activity">
    <reaction evidence="1 9">
        <text>N-(5-phospho-beta-D-ribosyl)anthranilate = 1-(2-carboxyphenylamino)-1-deoxy-D-ribulose 5-phosphate</text>
        <dbReference type="Rhea" id="RHEA:21540"/>
        <dbReference type="ChEBI" id="CHEBI:18277"/>
        <dbReference type="ChEBI" id="CHEBI:58613"/>
        <dbReference type="EC" id="5.3.1.24"/>
    </reaction>
</comment>
<keyword evidence="7 9" id="KW-0057">Aromatic amino acid biosynthesis</keyword>